<feature type="region of interest" description="Disordered" evidence="1">
    <location>
        <begin position="1"/>
        <end position="40"/>
    </location>
</feature>
<evidence type="ECO:0000256" key="1">
    <source>
        <dbReference type="SAM" id="MobiDB-lite"/>
    </source>
</evidence>
<accession>A0AAE0ZN32</accession>
<reference evidence="2" key="1">
    <citation type="journal article" date="2023" name="G3 (Bethesda)">
        <title>A reference genome for the long-term kleptoplast-retaining sea slug Elysia crispata morphotype clarki.</title>
        <authorList>
            <person name="Eastman K.E."/>
            <person name="Pendleton A.L."/>
            <person name="Shaikh M.A."/>
            <person name="Suttiyut T."/>
            <person name="Ogas R."/>
            <person name="Tomko P."/>
            <person name="Gavelis G."/>
            <person name="Widhalm J.R."/>
            <person name="Wisecaver J.H."/>
        </authorList>
    </citation>
    <scope>NUCLEOTIDE SEQUENCE</scope>
    <source>
        <strain evidence="2">ECLA1</strain>
    </source>
</reference>
<organism evidence="2 3">
    <name type="scientific">Elysia crispata</name>
    <name type="common">lettuce slug</name>
    <dbReference type="NCBI Taxonomy" id="231223"/>
    <lineage>
        <taxon>Eukaryota</taxon>
        <taxon>Metazoa</taxon>
        <taxon>Spiralia</taxon>
        <taxon>Lophotrochozoa</taxon>
        <taxon>Mollusca</taxon>
        <taxon>Gastropoda</taxon>
        <taxon>Heterobranchia</taxon>
        <taxon>Euthyneura</taxon>
        <taxon>Panpulmonata</taxon>
        <taxon>Sacoglossa</taxon>
        <taxon>Placobranchoidea</taxon>
        <taxon>Plakobranchidae</taxon>
        <taxon>Elysia</taxon>
    </lineage>
</organism>
<dbReference type="Proteomes" id="UP001283361">
    <property type="component" value="Unassembled WGS sequence"/>
</dbReference>
<dbReference type="EMBL" id="JAWDGP010003622">
    <property type="protein sequence ID" value="KAK3772489.1"/>
    <property type="molecule type" value="Genomic_DNA"/>
</dbReference>
<sequence>MLVCSNRSRASYEDGSLGPAARQGKKCQLKNGGNDEDEETEAERIKRVIVLVMMRARAVGPPRLALAHAQTWPPERSAWRLLAAQQQGLLWLAVNASSVICHQEL</sequence>
<keyword evidence="3" id="KW-1185">Reference proteome</keyword>
<name>A0AAE0ZN32_9GAST</name>
<comment type="caution">
    <text evidence="2">The sequence shown here is derived from an EMBL/GenBank/DDBJ whole genome shotgun (WGS) entry which is preliminary data.</text>
</comment>
<proteinExistence type="predicted"/>
<protein>
    <submittedName>
        <fullName evidence="2">Uncharacterized protein</fullName>
    </submittedName>
</protein>
<evidence type="ECO:0000313" key="3">
    <source>
        <dbReference type="Proteomes" id="UP001283361"/>
    </source>
</evidence>
<evidence type="ECO:0000313" key="2">
    <source>
        <dbReference type="EMBL" id="KAK3772489.1"/>
    </source>
</evidence>
<dbReference type="AlphaFoldDB" id="A0AAE0ZN32"/>
<gene>
    <name evidence="2" type="ORF">RRG08_043704</name>
</gene>